<evidence type="ECO:0000313" key="2">
    <source>
        <dbReference type="Proteomes" id="UP000053766"/>
    </source>
</evidence>
<name>A0A0D8X8A9_DICVI</name>
<accession>A0A0D8X8A9</accession>
<reference evidence="2" key="2">
    <citation type="journal article" date="2016" name="Sci. Rep.">
        <title>Dictyocaulus viviparus genome, variome and transcriptome elucidate lungworm biology and support future intervention.</title>
        <authorList>
            <person name="McNulty S.N."/>
            <person name="Strube C."/>
            <person name="Rosa B.A."/>
            <person name="Martin J.C."/>
            <person name="Tyagi R."/>
            <person name="Choi Y.J."/>
            <person name="Wang Q."/>
            <person name="Hallsworth Pepin K."/>
            <person name="Zhang X."/>
            <person name="Ozersky P."/>
            <person name="Wilson R.K."/>
            <person name="Sternberg P.W."/>
            <person name="Gasser R.B."/>
            <person name="Mitreva M."/>
        </authorList>
    </citation>
    <scope>NUCLEOTIDE SEQUENCE [LARGE SCALE GENOMIC DNA]</scope>
    <source>
        <strain evidence="2">HannoverDv2000</strain>
    </source>
</reference>
<gene>
    <name evidence="1" type="ORF">DICVIV_14222</name>
</gene>
<evidence type="ECO:0000313" key="1">
    <source>
        <dbReference type="EMBL" id="KJH39879.1"/>
    </source>
</evidence>
<feature type="non-terminal residue" evidence="1">
    <location>
        <position position="1"/>
    </location>
</feature>
<reference evidence="1 2" key="1">
    <citation type="submission" date="2013-11" db="EMBL/GenBank/DDBJ databases">
        <title>Draft genome of the bovine lungworm Dictyocaulus viviparus.</title>
        <authorList>
            <person name="Mitreva M."/>
        </authorList>
    </citation>
    <scope>NUCLEOTIDE SEQUENCE [LARGE SCALE GENOMIC DNA]</scope>
    <source>
        <strain evidence="1 2">HannoverDv2000</strain>
    </source>
</reference>
<sequence>SCTAGGHNCSRRVSGLQHDAIAEAQAKAQAALAEYLAQFSSSDLLIIMNATSDLKKYMEDGIRLHSSNLQQTVSEQVFNGRCLIEFLSTLKTLFPLSRR</sequence>
<dbReference type="AlphaFoldDB" id="A0A0D8X8A9"/>
<proteinExistence type="predicted"/>
<protein>
    <submittedName>
        <fullName evidence="1">Uncharacterized protein</fullName>
    </submittedName>
</protein>
<dbReference type="Proteomes" id="UP000053766">
    <property type="component" value="Unassembled WGS sequence"/>
</dbReference>
<dbReference type="EMBL" id="KN719541">
    <property type="protein sequence ID" value="KJH39879.1"/>
    <property type="molecule type" value="Genomic_DNA"/>
</dbReference>
<keyword evidence="2" id="KW-1185">Reference proteome</keyword>
<organism evidence="1 2">
    <name type="scientific">Dictyocaulus viviparus</name>
    <name type="common">Bovine lungworm</name>
    <dbReference type="NCBI Taxonomy" id="29172"/>
    <lineage>
        <taxon>Eukaryota</taxon>
        <taxon>Metazoa</taxon>
        <taxon>Ecdysozoa</taxon>
        <taxon>Nematoda</taxon>
        <taxon>Chromadorea</taxon>
        <taxon>Rhabditida</taxon>
        <taxon>Rhabditina</taxon>
        <taxon>Rhabditomorpha</taxon>
        <taxon>Strongyloidea</taxon>
        <taxon>Metastrongylidae</taxon>
        <taxon>Dictyocaulus</taxon>
    </lineage>
</organism>